<reference evidence="2 3" key="1">
    <citation type="submission" date="2016-12" db="EMBL/GenBank/DDBJ databases">
        <title>Draft genome sequences of strains Salinicola socius SMB35, Salinicola sp. MH3R3-1 and Chromohalobacter sp. SMB17 from the Verkhnekamsk potash mining region of Russia.</title>
        <authorList>
            <person name="Mavrodi D.V."/>
            <person name="Olsson B.E."/>
            <person name="Korsakova E.S."/>
            <person name="Pyankova A."/>
            <person name="Mavrodi O.V."/>
            <person name="Plotnikova E.G."/>
        </authorList>
    </citation>
    <scope>NUCLEOTIDE SEQUENCE [LARGE SCALE GENOMIC DNA]</scope>
    <source>
        <strain evidence="2 3">SMB35</strain>
    </source>
</reference>
<dbReference type="STRING" id="404433.BTW07_02605"/>
<name>A0A1Q8SWS3_9GAMM</name>
<dbReference type="OrthoDB" id="7017980at2"/>
<accession>A0A1Q8SWS3</accession>
<protein>
    <submittedName>
        <fullName evidence="2">Uncharacterized protein</fullName>
    </submittedName>
</protein>
<dbReference type="RefSeq" id="WP_075568592.1">
    <property type="nucleotide sequence ID" value="NZ_MSDO01000002.1"/>
</dbReference>
<evidence type="ECO:0000313" key="3">
    <source>
        <dbReference type="Proteomes" id="UP000186878"/>
    </source>
</evidence>
<gene>
    <name evidence="2" type="ORF">BTW07_02605</name>
</gene>
<dbReference type="EMBL" id="MSDO01000002">
    <property type="protein sequence ID" value="OLO05850.1"/>
    <property type="molecule type" value="Genomic_DNA"/>
</dbReference>
<proteinExistence type="predicted"/>
<feature type="region of interest" description="Disordered" evidence="1">
    <location>
        <begin position="217"/>
        <end position="257"/>
    </location>
</feature>
<feature type="region of interest" description="Disordered" evidence="1">
    <location>
        <begin position="1"/>
        <end position="24"/>
    </location>
</feature>
<evidence type="ECO:0000313" key="2">
    <source>
        <dbReference type="EMBL" id="OLO05850.1"/>
    </source>
</evidence>
<organism evidence="2 3">
    <name type="scientific">Salinicola socius</name>
    <dbReference type="NCBI Taxonomy" id="404433"/>
    <lineage>
        <taxon>Bacteria</taxon>
        <taxon>Pseudomonadati</taxon>
        <taxon>Pseudomonadota</taxon>
        <taxon>Gammaproteobacteria</taxon>
        <taxon>Oceanospirillales</taxon>
        <taxon>Halomonadaceae</taxon>
        <taxon>Salinicola</taxon>
    </lineage>
</organism>
<evidence type="ECO:0000256" key="1">
    <source>
        <dbReference type="SAM" id="MobiDB-lite"/>
    </source>
</evidence>
<sequence>MTAAAEHRDLGKANAPESIAGSSPAAPLPVNIDPAVWIESLDGMATEATLYRWVSQPRFQHRLRERLRYRHDLAPIDLLPGQDAADRTLCQLDADTLPACIRTAGVIAHANAVAQEIHAPRVAALKRLLGDDLYALTLAHRTHSHVGEKVGDDIEAFEARLERDGRRCLRAWGDSQPAELRAWLRLSWLGQLADDGADADAADDAVEIARMAAACVQSRAEDQEVDTSRDRPGRDRQEGDRHRIAQQGFERQGSDPA</sequence>
<feature type="compositionally biased region" description="Basic and acidic residues" evidence="1">
    <location>
        <begin position="1"/>
        <end position="11"/>
    </location>
</feature>
<dbReference type="Proteomes" id="UP000186878">
    <property type="component" value="Unassembled WGS sequence"/>
</dbReference>
<keyword evidence="3" id="KW-1185">Reference proteome</keyword>
<feature type="compositionally biased region" description="Basic and acidic residues" evidence="1">
    <location>
        <begin position="219"/>
        <end position="243"/>
    </location>
</feature>
<dbReference type="AlphaFoldDB" id="A0A1Q8SWS3"/>
<comment type="caution">
    <text evidence="2">The sequence shown here is derived from an EMBL/GenBank/DDBJ whole genome shotgun (WGS) entry which is preliminary data.</text>
</comment>